<dbReference type="AlphaFoldDB" id="A0A7J6NBA7"/>
<keyword evidence="4" id="KW-1185">Reference proteome</keyword>
<evidence type="ECO:0000313" key="3">
    <source>
        <dbReference type="EMBL" id="KAF4756338.1"/>
    </source>
</evidence>
<sequence>RTPAVLALPLSVRITNTFRRGDTRIYRSTPLPPSMPRADPGRTRVVRLSSPPTRMVNPPPSLVPPRAPLGHAANTFWSSTPLSTPLPRVLSSSVILGTIILVLDNGKWASVEAAVAAAMSSHARRSSGRQTP</sequence>
<evidence type="ECO:0000256" key="1">
    <source>
        <dbReference type="SAM" id="MobiDB-lite"/>
    </source>
</evidence>
<protein>
    <submittedName>
        <fullName evidence="2">Uncharacterized protein</fullName>
    </submittedName>
</protein>
<gene>
    <name evidence="3" type="ORF">FOZ62_013268</name>
    <name evidence="2" type="ORF">FOZ63_014685</name>
</gene>
<organism evidence="2 4">
    <name type="scientific">Perkinsus olseni</name>
    <name type="common">Perkinsus atlanticus</name>
    <dbReference type="NCBI Taxonomy" id="32597"/>
    <lineage>
        <taxon>Eukaryota</taxon>
        <taxon>Sar</taxon>
        <taxon>Alveolata</taxon>
        <taxon>Perkinsozoa</taxon>
        <taxon>Perkinsea</taxon>
        <taxon>Perkinsida</taxon>
        <taxon>Perkinsidae</taxon>
        <taxon>Perkinsus</taxon>
    </lineage>
</organism>
<comment type="caution">
    <text evidence="2">The sequence shown here is derived from an EMBL/GenBank/DDBJ whole genome shotgun (WGS) entry which is preliminary data.</text>
</comment>
<name>A0A7J6NBA7_PEROL</name>
<feature type="non-terminal residue" evidence="2">
    <location>
        <position position="132"/>
    </location>
</feature>
<dbReference type="EMBL" id="JABANO010040984">
    <property type="protein sequence ID" value="KAF4681172.1"/>
    <property type="molecule type" value="Genomic_DNA"/>
</dbReference>
<dbReference type="Proteomes" id="UP000553632">
    <property type="component" value="Unassembled WGS sequence"/>
</dbReference>
<proteinExistence type="predicted"/>
<dbReference type="EMBL" id="JABANM010000224">
    <property type="protein sequence ID" value="KAF4756338.1"/>
    <property type="molecule type" value="Genomic_DNA"/>
</dbReference>
<evidence type="ECO:0000313" key="5">
    <source>
        <dbReference type="Proteomes" id="UP000574390"/>
    </source>
</evidence>
<dbReference type="Proteomes" id="UP000574390">
    <property type="component" value="Unassembled WGS sequence"/>
</dbReference>
<reference evidence="4 5" key="1">
    <citation type="submission" date="2020-04" db="EMBL/GenBank/DDBJ databases">
        <title>Perkinsus olseni comparative genomics.</title>
        <authorList>
            <person name="Bogema D.R."/>
        </authorList>
    </citation>
    <scope>NUCLEOTIDE SEQUENCE [LARGE SCALE GENOMIC DNA]</scope>
    <source>
        <strain evidence="3">ATCC PRA-205</strain>
        <strain evidence="2 4">ATCC PRA-207</strain>
    </source>
</reference>
<evidence type="ECO:0000313" key="2">
    <source>
        <dbReference type="EMBL" id="KAF4681172.1"/>
    </source>
</evidence>
<evidence type="ECO:0000313" key="4">
    <source>
        <dbReference type="Proteomes" id="UP000553632"/>
    </source>
</evidence>
<feature type="non-terminal residue" evidence="2">
    <location>
        <position position="1"/>
    </location>
</feature>
<accession>A0A7J6NBA7</accession>
<feature type="compositionally biased region" description="Pro residues" evidence="1">
    <location>
        <begin position="57"/>
        <end position="67"/>
    </location>
</feature>
<feature type="region of interest" description="Disordered" evidence="1">
    <location>
        <begin position="29"/>
        <end position="67"/>
    </location>
</feature>